<sequence length="201" mass="22291">MVSSQSETNEKLERLEDEFNLLKTEVRQTLIDLKEFIMKGRTIFPDVPDIPSSPPPAEIRHEEPSVADPLPEEDPMVSEAVEASMDPPSPDISTPSSPLAAIFEPTQLPDINRPTGGEADPTRAPDAVMMSNIIWWLGTAKRRGMTLHQVAPFIDAYEMSGYMSPTVAKLIYRTMAEMDSTIDPTLTSPPMPQDFSEGMMQ</sequence>
<evidence type="ECO:0000313" key="3">
    <source>
        <dbReference type="EMBL" id="SVC68601.1"/>
    </source>
</evidence>
<dbReference type="EMBL" id="UINC01105006">
    <property type="protein sequence ID" value="SVC68601.1"/>
    <property type="molecule type" value="Genomic_DNA"/>
</dbReference>
<protein>
    <recommendedName>
        <fullName evidence="4">Archaeal flagella protein FlaD/E domain-containing protein</fullName>
    </recommendedName>
</protein>
<evidence type="ECO:0000256" key="2">
    <source>
        <dbReference type="SAM" id="MobiDB-lite"/>
    </source>
</evidence>
<gene>
    <name evidence="3" type="ORF">METZ01_LOCUS321455</name>
</gene>
<feature type="non-terminal residue" evidence="3">
    <location>
        <position position="201"/>
    </location>
</feature>
<feature type="region of interest" description="Disordered" evidence="2">
    <location>
        <begin position="45"/>
        <end position="75"/>
    </location>
</feature>
<proteinExistence type="predicted"/>
<evidence type="ECO:0000256" key="1">
    <source>
        <dbReference type="SAM" id="Coils"/>
    </source>
</evidence>
<keyword evidence="1" id="KW-0175">Coiled coil</keyword>
<feature type="coiled-coil region" evidence="1">
    <location>
        <begin position="5"/>
        <end position="32"/>
    </location>
</feature>
<evidence type="ECO:0008006" key="4">
    <source>
        <dbReference type="Google" id="ProtNLM"/>
    </source>
</evidence>
<accession>A0A382P9R4</accession>
<name>A0A382P9R4_9ZZZZ</name>
<dbReference type="AlphaFoldDB" id="A0A382P9R4"/>
<feature type="region of interest" description="Disordered" evidence="2">
    <location>
        <begin position="182"/>
        <end position="201"/>
    </location>
</feature>
<reference evidence="3" key="1">
    <citation type="submission" date="2018-05" db="EMBL/GenBank/DDBJ databases">
        <authorList>
            <person name="Lanie J.A."/>
            <person name="Ng W.-L."/>
            <person name="Kazmierczak K.M."/>
            <person name="Andrzejewski T.M."/>
            <person name="Davidsen T.M."/>
            <person name="Wayne K.J."/>
            <person name="Tettelin H."/>
            <person name="Glass J.I."/>
            <person name="Rusch D."/>
            <person name="Podicherti R."/>
            <person name="Tsui H.-C.T."/>
            <person name="Winkler M.E."/>
        </authorList>
    </citation>
    <scope>NUCLEOTIDE SEQUENCE</scope>
</reference>
<organism evidence="3">
    <name type="scientific">marine metagenome</name>
    <dbReference type="NCBI Taxonomy" id="408172"/>
    <lineage>
        <taxon>unclassified sequences</taxon>
        <taxon>metagenomes</taxon>
        <taxon>ecological metagenomes</taxon>
    </lineage>
</organism>